<sequence length="100" mass="11280">MAGEKLARVIKDNRPKDSELSDLIYGLVTSINPLAIRIDNRYSVGSQHLILSQMVRNLTVTITIDGKQGTAQVFRPLQIGDHVRMLRVSKGQKFYVLERS</sequence>
<evidence type="ECO:0000313" key="3">
    <source>
        <dbReference type="Proteomes" id="UP000571857"/>
    </source>
</evidence>
<dbReference type="Pfam" id="PF10844">
    <property type="entry name" value="DUF2577"/>
    <property type="match status" value="1"/>
</dbReference>
<reference evidence="1 3" key="1">
    <citation type="submission" date="2020-06" db="EMBL/GenBank/DDBJ databases">
        <title>Crossreactivity between MHC class I-restricted antigens from cancer cells and an enterococcal bacteriophage.</title>
        <authorList>
            <person name="Fluckiger A."/>
            <person name="Daillere R."/>
            <person name="Sassi M."/>
            <person name="Cattoir V."/>
            <person name="Kroemer G."/>
            <person name="Zitvogel L."/>
        </authorList>
    </citation>
    <scope>NUCLEOTIDE SEQUENCE [LARGE SCALE GENOMIC DNA]</scope>
    <source>
        <strain evidence="1 3">EG4</strain>
    </source>
</reference>
<accession>A0ABD4HNF2</accession>
<comment type="caution">
    <text evidence="1">The sequence shown here is derived from an EMBL/GenBank/DDBJ whole genome shotgun (WGS) entry which is preliminary data.</text>
</comment>
<protein>
    <submittedName>
        <fullName evidence="1">DUF2577 family protein</fullName>
    </submittedName>
</protein>
<evidence type="ECO:0000313" key="1">
    <source>
        <dbReference type="EMBL" id="MBA0973015.1"/>
    </source>
</evidence>
<name>A0ABD4HNF2_ENTGA</name>
<evidence type="ECO:0000313" key="2">
    <source>
        <dbReference type="EMBL" id="MDL4937339.1"/>
    </source>
</evidence>
<dbReference type="Proteomes" id="UP000571857">
    <property type="component" value="Unassembled WGS sequence"/>
</dbReference>
<proteinExistence type="predicted"/>
<gene>
    <name evidence="1" type="ORF">HWH42_10560</name>
    <name evidence="2" type="ORF">QRX88_16675</name>
</gene>
<dbReference type="RefSeq" id="WP_135172205.1">
    <property type="nucleotide sequence ID" value="NZ_CAJSYR010000009.1"/>
</dbReference>
<evidence type="ECO:0000313" key="4">
    <source>
        <dbReference type="Proteomes" id="UP001241571"/>
    </source>
</evidence>
<dbReference type="EMBL" id="JABXJK010000059">
    <property type="protein sequence ID" value="MBA0973015.1"/>
    <property type="molecule type" value="Genomic_DNA"/>
</dbReference>
<dbReference type="InterPro" id="IPR022555">
    <property type="entry name" value="DUF2577"/>
</dbReference>
<dbReference type="EMBL" id="JASUBT010000016">
    <property type="protein sequence ID" value="MDL4937339.1"/>
    <property type="molecule type" value="Genomic_DNA"/>
</dbReference>
<reference evidence="2 4" key="2">
    <citation type="submission" date="2023-06" db="EMBL/GenBank/DDBJ databases">
        <title>Acute promotion of culturable opportunistic pathogens and persistent increase of antibiotic resistance following antibiotic exposure in mouse gut microbiota.</title>
        <authorList>
            <person name="Li L."/>
            <person name="Wang B."/>
            <person name="Sun Y."/>
            <person name="Wang M."/>
            <person name="Xu H."/>
        </authorList>
    </citation>
    <scope>NUCLEOTIDE SEQUENCE [LARGE SCALE GENOMIC DNA]</scope>
    <source>
        <strain evidence="2 4">CRI2_2</strain>
    </source>
</reference>
<dbReference type="AlphaFoldDB" id="A0ABD4HNF2"/>
<dbReference type="Proteomes" id="UP001241571">
    <property type="component" value="Unassembled WGS sequence"/>
</dbReference>
<organism evidence="1 3">
    <name type="scientific">Enterococcus gallinarum</name>
    <dbReference type="NCBI Taxonomy" id="1353"/>
    <lineage>
        <taxon>Bacteria</taxon>
        <taxon>Bacillati</taxon>
        <taxon>Bacillota</taxon>
        <taxon>Bacilli</taxon>
        <taxon>Lactobacillales</taxon>
        <taxon>Enterococcaceae</taxon>
        <taxon>Enterococcus</taxon>
    </lineage>
</organism>